<dbReference type="AlphaFoldDB" id="A0A0F9UTI9"/>
<reference evidence="1" key="1">
    <citation type="journal article" date="2015" name="Nature">
        <title>Complex archaea that bridge the gap between prokaryotes and eukaryotes.</title>
        <authorList>
            <person name="Spang A."/>
            <person name="Saw J.H."/>
            <person name="Jorgensen S.L."/>
            <person name="Zaremba-Niedzwiedzka K."/>
            <person name="Martijn J."/>
            <person name="Lind A.E."/>
            <person name="van Eijk R."/>
            <person name="Schleper C."/>
            <person name="Guy L."/>
            <person name="Ettema T.J."/>
        </authorList>
    </citation>
    <scope>NUCLEOTIDE SEQUENCE</scope>
</reference>
<name>A0A0F9UTI9_9ZZZZ</name>
<protein>
    <submittedName>
        <fullName evidence="1">Uncharacterized protein</fullName>
    </submittedName>
</protein>
<accession>A0A0F9UTI9</accession>
<proteinExistence type="predicted"/>
<sequence>MSEIKKVFDTLFSTLIFKIEERMAFHDCQYHHIEAACKVTEKHHQKYLEYKEKYEKLLKEL</sequence>
<organism evidence="1">
    <name type="scientific">marine sediment metagenome</name>
    <dbReference type="NCBI Taxonomy" id="412755"/>
    <lineage>
        <taxon>unclassified sequences</taxon>
        <taxon>metagenomes</taxon>
        <taxon>ecological metagenomes</taxon>
    </lineage>
</organism>
<gene>
    <name evidence="1" type="ORF">LCGC14_0223650</name>
</gene>
<evidence type="ECO:0000313" key="1">
    <source>
        <dbReference type="EMBL" id="KKN90782.1"/>
    </source>
</evidence>
<comment type="caution">
    <text evidence="1">The sequence shown here is derived from an EMBL/GenBank/DDBJ whole genome shotgun (WGS) entry which is preliminary data.</text>
</comment>
<dbReference type="EMBL" id="LAZR01000107">
    <property type="protein sequence ID" value="KKN90782.1"/>
    <property type="molecule type" value="Genomic_DNA"/>
</dbReference>